<comment type="caution">
    <text evidence="2">The sequence shown here is derived from an EMBL/GenBank/DDBJ whole genome shotgun (WGS) entry which is preliminary data.</text>
</comment>
<dbReference type="AlphaFoldDB" id="A0A7W7G0N0"/>
<gene>
    <name evidence="2" type="ORF">HNR67_008552</name>
</gene>
<keyword evidence="1" id="KW-0472">Membrane</keyword>
<evidence type="ECO:0008006" key="4">
    <source>
        <dbReference type="Google" id="ProtNLM"/>
    </source>
</evidence>
<proteinExistence type="predicted"/>
<keyword evidence="1" id="KW-0812">Transmembrane</keyword>
<feature type="transmembrane region" description="Helical" evidence="1">
    <location>
        <begin position="140"/>
        <end position="157"/>
    </location>
</feature>
<keyword evidence="1" id="KW-1133">Transmembrane helix</keyword>
<keyword evidence="3" id="KW-1185">Reference proteome</keyword>
<dbReference type="Proteomes" id="UP000533598">
    <property type="component" value="Unassembled WGS sequence"/>
</dbReference>
<feature type="transmembrane region" description="Helical" evidence="1">
    <location>
        <begin position="194"/>
        <end position="214"/>
    </location>
</feature>
<feature type="transmembrane region" description="Helical" evidence="1">
    <location>
        <begin position="226"/>
        <end position="247"/>
    </location>
</feature>
<dbReference type="RefSeq" id="WP_185009739.1">
    <property type="nucleotide sequence ID" value="NZ_BAAAUI010000007.1"/>
</dbReference>
<feature type="transmembrane region" description="Helical" evidence="1">
    <location>
        <begin position="105"/>
        <end position="128"/>
    </location>
</feature>
<protein>
    <recommendedName>
        <fullName evidence="4">Integral membrane protein</fullName>
    </recommendedName>
</protein>
<evidence type="ECO:0000313" key="2">
    <source>
        <dbReference type="EMBL" id="MBB4682434.1"/>
    </source>
</evidence>
<reference evidence="2 3" key="1">
    <citation type="submission" date="2020-08" db="EMBL/GenBank/DDBJ databases">
        <title>Sequencing the genomes of 1000 actinobacteria strains.</title>
        <authorList>
            <person name="Klenk H.-P."/>
        </authorList>
    </citation>
    <scope>NUCLEOTIDE SEQUENCE [LARGE SCALE GENOMIC DNA]</scope>
    <source>
        <strain evidence="2 3">DSM 44230</strain>
    </source>
</reference>
<dbReference type="EMBL" id="JACHMH010000001">
    <property type="protein sequence ID" value="MBB4682434.1"/>
    <property type="molecule type" value="Genomic_DNA"/>
</dbReference>
<feature type="transmembrane region" description="Helical" evidence="1">
    <location>
        <begin position="164"/>
        <end position="182"/>
    </location>
</feature>
<evidence type="ECO:0000256" key="1">
    <source>
        <dbReference type="SAM" id="Phobius"/>
    </source>
</evidence>
<feature type="transmembrane region" description="Helical" evidence="1">
    <location>
        <begin position="65"/>
        <end position="93"/>
    </location>
</feature>
<evidence type="ECO:0000313" key="3">
    <source>
        <dbReference type="Proteomes" id="UP000533598"/>
    </source>
</evidence>
<dbReference type="PANTHER" id="PTHR40761:SF1">
    <property type="entry name" value="CONSERVED INTEGRAL MEMBRANE ALANINE VALINE AND LEUCINE RICH PROTEIN-RELATED"/>
    <property type="match status" value="1"/>
</dbReference>
<feature type="transmembrane region" description="Helical" evidence="1">
    <location>
        <begin position="253"/>
        <end position="276"/>
    </location>
</feature>
<organism evidence="2 3">
    <name type="scientific">Crossiella cryophila</name>
    <dbReference type="NCBI Taxonomy" id="43355"/>
    <lineage>
        <taxon>Bacteria</taxon>
        <taxon>Bacillati</taxon>
        <taxon>Actinomycetota</taxon>
        <taxon>Actinomycetes</taxon>
        <taxon>Pseudonocardiales</taxon>
        <taxon>Pseudonocardiaceae</taxon>
        <taxon>Crossiella</taxon>
    </lineage>
</organism>
<name>A0A7W7G0N0_9PSEU</name>
<sequence>MIDLTGLAVLLAVVGACCYAGAARVQHAAVHATGDGVRLRLATLWRLVRDPRWLFGLALLGAGTVLHAIAVAIGPLIVVQPVGVLALVLAAVLDARQTGRRVTGTLLAPVLTATLGMGGFVAFAAGSAAGSPPPGALTDVLLLGTLAVTALAILGSLSRGNLRCLALGAGGGVAYGVVSVLVRLTAHQFQAGQGISLLAVAGIGLALLGGGWCVQQAYASGRPHHVVACLTVLDPLVAVAMGVGLLGEAAGTPPWVAVAELACAAIALAGVTLLAFQRPQDLHLPAMDQCKPAWSAQNRTAP</sequence>
<accession>A0A7W7G0N0</accession>
<dbReference type="PANTHER" id="PTHR40761">
    <property type="entry name" value="CONSERVED INTEGRAL MEMBRANE ALANINE VALINE AND LEUCINE RICH PROTEIN-RELATED"/>
    <property type="match status" value="1"/>
</dbReference>